<dbReference type="CDD" id="cd02440">
    <property type="entry name" value="AdoMet_MTases"/>
    <property type="match status" value="1"/>
</dbReference>
<accession>A0ABV2THZ2</accession>
<dbReference type="Pfam" id="PF14559">
    <property type="entry name" value="TPR_19"/>
    <property type="match status" value="1"/>
</dbReference>
<reference evidence="2 3" key="1">
    <citation type="submission" date="2024-07" db="EMBL/GenBank/DDBJ databases">
        <title>Uliginosibacterium flavum JJ3220;KACC:17644.</title>
        <authorList>
            <person name="Kim M.K."/>
        </authorList>
    </citation>
    <scope>NUCLEOTIDE SEQUENCE [LARGE SCALE GENOMIC DNA]</scope>
    <source>
        <strain evidence="2 3">KACC:17644</strain>
    </source>
</reference>
<sequence>MAANTDNSADAPEVTITQALVYAIQLQQHNELDSAEEIYRRILEAVPEQGDALHFLGVLQSQRGKRDAAITLIRRACELIPNHADCYINLGNVLADSGRLPEAATAYHHALALAPERGDVFNNLGVVFKLLGRWEEAETSYLRAIELEPDATGAYNNLGLLHASRGHIKEAVHYYCLSIDKKPDNPDSRRLLGVAYYSLGRVSEAAEVFEEWMKLEPDSPVARHLHAACSGDSVPDRAADDYVEQTFDRFADSFDSQLQGNLSYRAPELVVDALERARPGSTANLDILDAGCGTGLCGPLLRPYARQLSGVDLSGGMLIKADARQCYDALTKGELTAFIAAQSRKFDLIISADTLVYFGPLEAVFAASRQALRAKGLLIFTVEQLPPERDETGFAINPHGRYAHGHHYLETTLIKTGFELRSIDAADLRTEGGKPVKGWVVTAQVQ</sequence>
<name>A0ABV2THZ2_9RHOO</name>
<dbReference type="InterPro" id="IPR019734">
    <property type="entry name" value="TPR_rpt"/>
</dbReference>
<organism evidence="2 3">
    <name type="scientific">Uliginosibacterium flavum</name>
    <dbReference type="NCBI Taxonomy" id="1396831"/>
    <lineage>
        <taxon>Bacteria</taxon>
        <taxon>Pseudomonadati</taxon>
        <taxon>Pseudomonadota</taxon>
        <taxon>Betaproteobacteria</taxon>
        <taxon>Rhodocyclales</taxon>
        <taxon>Zoogloeaceae</taxon>
        <taxon>Uliginosibacterium</taxon>
    </lineage>
</organism>
<dbReference type="Pfam" id="PF13489">
    <property type="entry name" value="Methyltransf_23"/>
    <property type="match status" value="1"/>
</dbReference>
<dbReference type="SUPFAM" id="SSF48452">
    <property type="entry name" value="TPR-like"/>
    <property type="match status" value="1"/>
</dbReference>
<dbReference type="SUPFAM" id="SSF53335">
    <property type="entry name" value="S-adenosyl-L-methionine-dependent methyltransferases"/>
    <property type="match status" value="1"/>
</dbReference>
<dbReference type="Pfam" id="PF13432">
    <property type="entry name" value="TPR_16"/>
    <property type="match status" value="2"/>
</dbReference>
<feature type="repeat" description="TPR" evidence="1">
    <location>
        <begin position="50"/>
        <end position="83"/>
    </location>
</feature>
<feature type="repeat" description="TPR" evidence="1">
    <location>
        <begin position="84"/>
        <end position="117"/>
    </location>
</feature>
<evidence type="ECO:0000313" key="3">
    <source>
        <dbReference type="Proteomes" id="UP001549691"/>
    </source>
</evidence>
<dbReference type="PANTHER" id="PTHR44809:SF1">
    <property type="entry name" value="PROTEIN O-MANNOSYL-TRANSFERASE TMTC1"/>
    <property type="match status" value="1"/>
</dbReference>
<keyword evidence="3" id="KW-1185">Reference proteome</keyword>
<dbReference type="RefSeq" id="WP_354599999.1">
    <property type="nucleotide sequence ID" value="NZ_JBEWZI010000004.1"/>
</dbReference>
<dbReference type="Proteomes" id="UP001549691">
    <property type="component" value="Unassembled WGS sequence"/>
</dbReference>
<feature type="repeat" description="TPR" evidence="1">
    <location>
        <begin position="118"/>
        <end position="151"/>
    </location>
</feature>
<evidence type="ECO:0000256" key="1">
    <source>
        <dbReference type="PROSITE-ProRule" id="PRU00339"/>
    </source>
</evidence>
<protein>
    <submittedName>
        <fullName evidence="2">Tetratricopeptide repeat protein</fullName>
    </submittedName>
</protein>
<dbReference type="PROSITE" id="PS50005">
    <property type="entry name" value="TPR"/>
    <property type="match status" value="5"/>
</dbReference>
<dbReference type="EMBL" id="JBEWZI010000004">
    <property type="protein sequence ID" value="MET7013534.1"/>
    <property type="molecule type" value="Genomic_DNA"/>
</dbReference>
<comment type="caution">
    <text evidence="2">The sequence shown here is derived from an EMBL/GenBank/DDBJ whole genome shotgun (WGS) entry which is preliminary data.</text>
</comment>
<evidence type="ECO:0000313" key="2">
    <source>
        <dbReference type="EMBL" id="MET7013534.1"/>
    </source>
</evidence>
<proteinExistence type="predicted"/>
<feature type="repeat" description="TPR" evidence="1">
    <location>
        <begin position="152"/>
        <end position="185"/>
    </location>
</feature>
<dbReference type="Gene3D" id="3.40.50.150">
    <property type="entry name" value="Vaccinia Virus protein VP39"/>
    <property type="match status" value="1"/>
</dbReference>
<gene>
    <name evidence="2" type="ORF">ABXR19_04990</name>
</gene>
<keyword evidence="1" id="KW-0802">TPR repeat</keyword>
<feature type="repeat" description="TPR" evidence="1">
    <location>
        <begin position="186"/>
        <end position="219"/>
    </location>
</feature>
<dbReference type="PANTHER" id="PTHR44809">
    <property type="match status" value="1"/>
</dbReference>
<dbReference type="InterPro" id="IPR011990">
    <property type="entry name" value="TPR-like_helical_dom_sf"/>
</dbReference>
<dbReference type="SMART" id="SM00028">
    <property type="entry name" value="TPR"/>
    <property type="match status" value="5"/>
</dbReference>
<dbReference type="Gene3D" id="1.25.40.10">
    <property type="entry name" value="Tetratricopeptide repeat domain"/>
    <property type="match status" value="2"/>
</dbReference>
<dbReference type="InterPro" id="IPR029063">
    <property type="entry name" value="SAM-dependent_MTases_sf"/>
</dbReference>
<dbReference type="PROSITE" id="PS50293">
    <property type="entry name" value="TPR_REGION"/>
    <property type="match status" value="1"/>
</dbReference>
<dbReference type="InterPro" id="IPR052943">
    <property type="entry name" value="TMTC_O-mannosyl-trnsfr"/>
</dbReference>